<dbReference type="EMBL" id="CAADFO010000006">
    <property type="protein sequence ID" value="VFK23918.1"/>
    <property type="molecule type" value="Genomic_DNA"/>
</dbReference>
<name>A0A450X3S6_9GAMM</name>
<proteinExistence type="predicted"/>
<accession>A0A450X3S6</accession>
<evidence type="ECO:0000313" key="1">
    <source>
        <dbReference type="EMBL" id="VFK23918.1"/>
    </source>
</evidence>
<dbReference type="AlphaFoldDB" id="A0A450X3S6"/>
<sequence length="81" mass="9227">MSSSFDLRLYCLSISSISRENRKLSQIAKIAKMIEMTSGPMVAPSEIPLILLLFKHTNLTCQRQSKSKTHGRHECQYEKGQ</sequence>
<organism evidence="1">
    <name type="scientific">Candidatus Kentrum sp. MB</name>
    <dbReference type="NCBI Taxonomy" id="2138164"/>
    <lineage>
        <taxon>Bacteria</taxon>
        <taxon>Pseudomonadati</taxon>
        <taxon>Pseudomonadota</taxon>
        <taxon>Gammaproteobacteria</taxon>
        <taxon>Candidatus Kentrum</taxon>
    </lineage>
</organism>
<gene>
    <name evidence="1" type="ORF">BECKMB1821G_GA0114241_100656</name>
</gene>
<protein>
    <submittedName>
        <fullName evidence="1">Uncharacterized protein</fullName>
    </submittedName>
</protein>
<reference evidence="1" key="1">
    <citation type="submission" date="2019-02" db="EMBL/GenBank/DDBJ databases">
        <authorList>
            <person name="Gruber-Vodicka R. H."/>
            <person name="Seah K. B. B."/>
        </authorList>
    </citation>
    <scope>NUCLEOTIDE SEQUENCE</scope>
    <source>
        <strain evidence="1">BECK_BZ197</strain>
    </source>
</reference>